<evidence type="ECO:0000313" key="3">
    <source>
        <dbReference type="EMBL" id="MFA0813947.1"/>
    </source>
</evidence>
<keyword evidence="4" id="KW-1185">Reference proteome</keyword>
<dbReference type="InterPro" id="IPR001242">
    <property type="entry name" value="Condensation_dom"/>
</dbReference>
<dbReference type="PROSITE" id="PS00455">
    <property type="entry name" value="AMP_BINDING"/>
    <property type="match status" value="1"/>
</dbReference>
<evidence type="ECO:0000259" key="1">
    <source>
        <dbReference type="Pfam" id="PF00501"/>
    </source>
</evidence>
<comment type="caution">
    <text evidence="3">The sequence shown here is derived from an EMBL/GenBank/DDBJ whole genome shotgun (WGS) entry which is preliminary data.</text>
</comment>
<dbReference type="EMBL" id="JBGMEK010000177">
    <property type="protein sequence ID" value="MFA0813947.1"/>
    <property type="molecule type" value="Genomic_DNA"/>
</dbReference>
<dbReference type="InterPro" id="IPR042099">
    <property type="entry name" value="ANL_N_sf"/>
</dbReference>
<dbReference type="Gene3D" id="3.30.559.10">
    <property type="entry name" value="Chloramphenicol acetyltransferase-like domain"/>
    <property type="match status" value="1"/>
</dbReference>
<dbReference type="SUPFAM" id="SSF56801">
    <property type="entry name" value="Acetyl-CoA synthetase-like"/>
    <property type="match status" value="1"/>
</dbReference>
<gene>
    <name evidence="3" type="ORF">ACCI49_24065</name>
</gene>
<evidence type="ECO:0000259" key="2">
    <source>
        <dbReference type="Pfam" id="PF00668"/>
    </source>
</evidence>
<dbReference type="InterPro" id="IPR000873">
    <property type="entry name" value="AMP-dep_synth/lig_dom"/>
</dbReference>
<evidence type="ECO:0000313" key="4">
    <source>
        <dbReference type="Proteomes" id="UP001569428"/>
    </source>
</evidence>
<dbReference type="Gene3D" id="3.30.559.30">
    <property type="entry name" value="Nonribosomal peptide synthetase, condensation domain"/>
    <property type="match status" value="1"/>
</dbReference>
<accession>A0ABV4P7G5</accession>
<dbReference type="Pfam" id="PF00668">
    <property type="entry name" value="Condensation"/>
    <property type="match status" value="1"/>
</dbReference>
<sequence>MNFNELLETLVKKGIRVGEKNGNVKVVDPNHEMNDELLIEIKRNKLSLLAWLRYRNALSVSDFPYSAISEKNLELLHKQYRQLKNIYIATPMQEGMLYHEMLKDSDEPYTNQTYTSITGDLNVVAFKSAWQAIVERYDIFRTSFNVTLGEQSHQLVMNTAKLQIYEKDWSNLSSDEQNTSLLNYHQEDLKRGFNLTKAPLMRLSLIKLSEYSYHFIWTHHHLLTDGWCLPILFKEIAHFYQAFDKKDKELLPPPIPYEQYIAWLYKQDKLKARNYWSENLNDVQAPTPLIVDKLPNNNRQGCDIVRLELPEIVSTRLGGLAKSQNITINVVVQAAWSYLLKCYSGENDVIFGATVSGRPAEVEGIEKMVGLFIASLPVRVSFKENMTLGELLFQLQVENVQREEYSYLGLPEIQALTQIPQGMPLFESLLVFENYPIKDVIDSLNGNEELPFSIGELKDRERGNFPITITAQFRKTLDIAFTFRMELFSQTVIQNVVKHFKNILLNMIELGSSIKLDQLSIAERNEALNYINELDFSVSSHQPNNDMCELFELQALKNPRSAALHFHSTEMTYSELNNKANQFARYLIENGLKNGDVIALYFERSFELVIGMLGVLKAGCIFSVVDSKLPQNRIDSIIEDCKPVVLVSQNRLLKSCHFDVDVIILDNLKLDIYSTGNIDRRKRFHEIAYIVYTSGSTGTPKGILIRHTSVANYLCFIIKSFKLDKEDRCLQLANLSFDASIREIFGTLCSGARLYLLSDYQVRHVSDILDTIVEKNITRILSIVPSLLRELVHDNCGTTIKDLTLKTILVSGEVLISSDYNSVRRTFGCNVELVNLYGPSECTMTSTYFRVNGNMQYGKIPIGKAIPNVFLLVLDKNRNILPVGLCGELHIGGIGVARGYLNRPELTK</sequence>
<feature type="domain" description="Condensation" evidence="2">
    <location>
        <begin position="85"/>
        <end position="513"/>
    </location>
</feature>
<feature type="domain" description="AMP-dependent synthetase/ligase" evidence="1">
    <location>
        <begin position="551"/>
        <end position="901"/>
    </location>
</feature>
<reference evidence="3 4" key="1">
    <citation type="submission" date="2024-08" db="EMBL/GenBank/DDBJ databases">
        <authorList>
            <person name="Ishaq N."/>
        </authorList>
    </citation>
    <scope>NUCLEOTIDE SEQUENCE [LARGE SCALE GENOMIC DNA]</scope>
    <source>
        <strain evidence="3 4">DSM 18651</strain>
    </source>
</reference>
<proteinExistence type="predicted"/>
<dbReference type="PANTHER" id="PTHR45527:SF1">
    <property type="entry name" value="FATTY ACID SYNTHASE"/>
    <property type="match status" value="1"/>
</dbReference>
<protein>
    <submittedName>
        <fullName evidence="3">Condensation domain-containing protein</fullName>
    </submittedName>
</protein>
<dbReference type="Pfam" id="PF00501">
    <property type="entry name" value="AMP-binding"/>
    <property type="match status" value="1"/>
</dbReference>
<dbReference type="RefSeq" id="WP_371841787.1">
    <property type="nucleotide sequence ID" value="NZ_JBGMEK010000177.1"/>
</dbReference>
<dbReference type="Proteomes" id="UP001569428">
    <property type="component" value="Unassembled WGS sequence"/>
</dbReference>
<name>A0ABV4P7G5_9GAMM</name>
<dbReference type="InterPro" id="IPR020845">
    <property type="entry name" value="AMP-binding_CS"/>
</dbReference>
<dbReference type="PANTHER" id="PTHR45527">
    <property type="entry name" value="NONRIBOSOMAL PEPTIDE SYNTHETASE"/>
    <property type="match status" value="1"/>
</dbReference>
<dbReference type="CDD" id="cd19543">
    <property type="entry name" value="DCL_NRPS"/>
    <property type="match status" value="1"/>
</dbReference>
<organism evidence="3 4">
    <name type="scientific">Microbulbifer epialgicus</name>
    <dbReference type="NCBI Taxonomy" id="393907"/>
    <lineage>
        <taxon>Bacteria</taxon>
        <taxon>Pseudomonadati</taxon>
        <taxon>Pseudomonadota</taxon>
        <taxon>Gammaproteobacteria</taxon>
        <taxon>Cellvibrionales</taxon>
        <taxon>Microbulbiferaceae</taxon>
        <taxon>Microbulbifer</taxon>
    </lineage>
</organism>
<dbReference type="InterPro" id="IPR023213">
    <property type="entry name" value="CAT-like_dom_sf"/>
</dbReference>
<dbReference type="Gene3D" id="3.40.50.12780">
    <property type="entry name" value="N-terminal domain of ligase-like"/>
    <property type="match status" value="1"/>
</dbReference>
<dbReference type="SUPFAM" id="SSF52777">
    <property type="entry name" value="CoA-dependent acyltransferases"/>
    <property type="match status" value="2"/>
</dbReference>
<feature type="non-terminal residue" evidence="3">
    <location>
        <position position="908"/>
    </location>
</feature>